<dbReference type="EMBL" id="MTKT01005171">
    <property type="protein sequence ID" value="OWM68105.1"/>
    <property type="molecule type" value="Genomic_DNA"/>
</dbReference>
<dbReference type="Pfam" id="PF00892">
    <property type="entry name" value="EamA"/>
    <property type="match status" value="1"/>
</dbReference>
<evidence type="ECO:0000313" key="8">
    <source>
        <dbReference type="EMBL" id="OWM68105.1"/>
    </source>
</evidence>
<comment type="subcellular location">
    <subcellularLocation>
        <location evidence="1 6">Membrane</location>
        <topology evidence="1 6">Multi-pass membrane protein</topology>
    </subcellularLocation>
</comment>
<feature type="domain" description="EamA" evidence="7">
    <location>
        <begin position="3"/>
        <end position="103"/>
    </location>
</feature>
<dbReference type="AlphaFoldDB" id="A0A218W5R0"/>
<reference evidence="9" key="1">
    <citation type="journal article" date="2017" name="Plant J.">
        <title>The pomegranate (Punica granatum L.) genome and the genomics of punicalagin biosynthesis.</title>
        <authorList>
            <person name="Qin G."/>
            <person name="Xu C."/>
            <person name="Ming R."/>
            <person name="Tang H."/>
            <person name="Guyot R."/>
            <person name="Kramer E.M."/>
            <person name="Hu Y."/>
            <person name="Yi X."/>
            <person name="Qi Y."/>
            <person name="Xu X."/>
            <person name="Gao Z."/>
            <person name="Pan H."/>
            <person name="Jian J."/>
            <person name="Tian Y."/>
            <person name="Yue Z."/>
            <person name="Xu Y."/>
        </authorList>
    </citation>
    <scope>NUCLEOTIDE SEQUENCE [LARGE SCALE GENOMIC DNA]</scope>
    <source>
        <strain evidence="9">cv. Dabenzi</strain>
    </source>
</reference>
<dbReference type="GO" id="GO:0016020">
    <property type="term" value="C:membrane"/>
    <property type="evidence" value="ECO:0007669"/>
    <property type="project" value="UniProtKB-SubCell"/>
</dbReference>
<comment type="caution">
    <text evidence="6">Lacks conserved residue(s) required for the propagation of feature annotation.</text>
</comment>
<dbReference type="SUPFAM" id="SSF103481">
    <property type="entry name" value="Multidrug resistance efflux transporter EmrE"/>
    <property type="match status" value="1"/>
</dbReference>
<dbReference type="GO" id="GO:0022857">
    <property type="term" value="F:transmembrane transporter activity"/>
    <property type="evidence" value="ECO:0007669"/>
    <property type="project" value="InterPro"/>
</dbReference>
<dbReference type="InterPro" id="IPR037185">
    <property type="entry name" value="EmrE-like"/>
</dbReference>
<evidence type="ECO:0000259" key="7">
    <source>
        <dbReference type="Pfam" id="PF00892"/>
    </source>
</evidence>
<evidence type="ECO:0000313" key="9">
    <source>
        <dbReference type="Proteomes" id="UP000197138"/>
    </source>
</evidence>
<dbReference type="PANTHER" id="PTHR31218">
    <property type="entry name" value="WAT1-RELATED PROTEIN"/>
    <property type="match status" value="1"/>
</dbReference>
<keyword evidence="5 6" id="KW-0472">Membrane</keyword>
<comment type="caution">
    <text evidence="8">The sequence shown here is derived from an EMBL/GenBank/DDBJ whole genome shotgun (WGS) entry which is preliminary data.</text>
</comment>
<evidence type="ECO:0000256" key="5">
    <source>
        <dbReference type="ARBA" id="ARBA00023136"/>
    </source>
</evidence>
<name>A0A218W5R0_PUNGR</name>
<dbReference type="InterPro" id="IPR030184">
    <property type="entry name" value="WAT1-related"/>
</dbReference>
<proteinExistence type="inferred from homology"/>
<organism evidence="8 9">
    <name type="scientific">Punica granatum</name>
    <name type="common">Pomegranate</name>
    <dbReference type="NCBI Taxonomy" id="22663"/>
    <lineage>
        <taxon>Eukaryota</taxon>
        <taxon>Viridiplantae</taxon>
        <taxon>Streptophyta</taxon>
        <taxon>Embryophyta</taxon>
        <taxon>Tracheophyta</taxon>
        <taxon>Spermatophyta</taxon>
        <taxon>Magnoliopsida</taxon>
        <taxon>eudicotyledons</taxon>
        <taxon>Gunneridae</taxon>
        <taxon>Pentapetalae</taxon>
        <taxon>rosids</taxon>
        <taxon>malvids</taxon>
        <taxon>Myrtales</taxon>
        <taxon>Lythraceae</taxon>
        <taxon>Punica</taxon>
    </lineage>
</organism>
<accession>A0A218W5R0</accession>
<keyword evidence="4 6" id="KW-1133">Transmembrane helix</keyword>
<sequence length="158" mass="17673">MSFVGGAQSAAFTVLVKHKPADWAIGLNINLWSTLYGGVVCSGLIIFILLWCTEKKGPVFVTMFTPLSTILVAVLAYFILGEKLYIRSNIEAAVVIVGLYLLLWGKEDQQVQIKLNSEDHLVQPYSTSDEVQKRDTMFQVVPPESRHMLKFEDAPQII</sequence>
<protein>
    <recommendedName>
        <fullName evidence="6">WAT1-related protein</fullName>
    </recommendedName>
</protein>
<feature type="transmembrane region" description="Helical" evidence="6">
    <location>
        <begin position="29"/>
        <end position="52"/>
    </location>
</feature>
<evidence type="ECO:0000256" key="6">
    <source>
        <dbReference type="RuleBase" id="RU363077"/>
    </source>
</evidence>
<dbReference type="InterPro" id="IPR000620">
    <property type="entry name" value="EamA_dom"/>
</dbReference>
<keyword evidence="3 6" id="KW-0812">Transmembrane</keyword>
<dbReference type="Gene3D" id="1.10.3730.20">
    <property type="match status" value="1"/>
</dbReference>
<dbReference type="Proteomes" id="UP000197138">
    <property type="component" value="Unassembled WGS sequence"/>
</dbReference>
<evidence type="ECO:0000256" key="1">
    <source>
        <dbReference type="ARBA" id="ARBA00004141"/>
    </source>
</evidence>
<evidence type="ECO:0000256" key="3">
    <source>
        <dbReference type="ARBA" id="ARBA00022692"/>
    </source>
</evidence>
<feature type="transmembrane region" description="Helical" evidence="6">
    <location>
        <begin position="86"/>
        <end position="104"/>
    </location>
</feature>
<feature type="transmembrane region" description="Helical" evidence="6">
    <location>
        <begin position="59"/>
        <end position="80"/>
    </location>
</feature>
<gene>
    <name evidence="8" type="ORF">CDL15_Pgr016305</name>
</gene>
<evidence type="ECO:0000256" key="4">
    <source>
        <dbReference type="ARBA" id="ARBA00022989"/>
    </source>
</evidence>
<evidence type="ECO:0000256" key="2">
    <source>
        <dbReference type="ARBA" id="ARBA00007635"/>
    </source>
</evidence>
<comment type="similarity">
    <text evidence="2 6">Belongs to the drug/metabolite transporter (DMT) superfamily. Plant drug/metabolite exporter (P-DME) (TC 2.A.7.4) family.</text>
</comment>